<feature type="transmembrane region" description="Helical" evidence="1">
    <location>
        <begin position="15"/>
        <end position="36"/>
    </location>
</feature>
<dbReference type="Pfam" id="PF03929">
    <property type="entry name" value="PepSY_TM"/>
    <property type="match status" value="1"/>
</dbReference>
<dbReference type="OrthoDB" id="6307929at2"/>
<keyword evidence="1" id="KW-0472">Membrane</keyword>
<comment type="caution">
    <text evidence="2">The sequence shown here is derived from an EMBL/GenBank/DDBJ whole genome shotgun (WGS) entry which is preliminary data.</text>
</comment>
<sequence length="565" mass="63404">MDNRKYNIYFHTHTVSGIIVCVLLYVVFFAGSFAFFKDDLAAWQKNSSYVANRATTQRNFNGLLDSLAKHHNLRGRDIEFFLNRIGMAGYVSMLPSNDSLVRKAAAQALAKAKTQSAAEKQKHGRGRGRGKGGDAAYFSYDFAQRKAVEYEKGYDMGEFMYRLHFLAPLNAIPLPINLGAPFGYLLAGIVSFIFLFALVTGLLLHWNKIVSNFFTFRPWSKWKTVWTDLHTALGVLQFPFQLLFAITGIVLIVNSVLLAPFARLAYNGESEQLYADLQTTDNTKYEYSYTPLGAPFDLNRLVAQVEHKWAGSELTRVFIRNYQDANMHVIVLAAPPAKASFSGTGKLVYRVRDQHILREAMPTEHSTYVSKVRSLIYHLHFGDFGGRPLRLMYFVLGAMGCVVIISGILIWLVARDKTSTPARERAFNFWTANIFLAISLSMLPVTAFTMIALLFVGSPEQSDIFRLYFYSWLALGAYFIVRQNITLTNRQTLMLSAGLCLLLPLLDGVVRNNWFWNTYAKGQFDILFVDLLFLGLGGISSAVLLRVRKRQAAPAAPLVTAAAGG</sequence>
<gene>
    <name evidence="2" type="ORF">ASU33_20320</name>
</gene>
<feature type="transmembrane region" description="Helical" evidence="1">
    <location>
        <begin position="526"/>
        <end position="545"/>
    </location>
</feature>
<dbReference type="AlphaFoldDB" id="A0A9X0HND6"/>
<dbReference type="RefSeq" id="WP_059068720.1">
    <property type="nucleotide sequence ID" value="NZ_LNAL01000005.1"/>
</dbReference>
<feature type="transmembrane region" description="Helical" evidence="1">
    <location>
        <begin position="242"/>
        <end position="262"/>
    </location>
</feature>
<feature type="transmembrane region" description="Helical" evidence="1">
    <location>
        <begin position="464"/>
        <end position="481"/>
    </location>
</feature>
<feature type="transmembrane region" description="Helical" evidence="1">
    <location>
        <begin position="182"/>
        <end position="204"/>
    </location>
</feature>
<evidence type="ECO:0000313" key="3">
    <source>
        <dbReference type="Proteomes" id="UP000054223"/>
    </source>
</evidence>
<keyword evidence="1" id="KW-0812">Transmembrane</keyword>
<accession>A0A9X0HND6</accession>
<dbReference type="EMBL" id="LNAL01000005">
    <property type="protein sequence ID" value="KUG09164.1"/>
    <property type="molecule type" value="Genomic_DNA"/>
</dbReference>
<dbReference type="InterPro" id="IPR005625">
    <property type="entry name" value="PepSY-ass_TM"/>
</dbReference>
<feature type="transmembrane region" description="Helical" evidence="1">
    <location>
        <begin position="434"/>
        <end position="458"/>
    </location>
</feature>
<organism evidence="2 3">
    <name type="scientific">Solirubrum puertoriconensis</name>
    <dbReference type="NCBI Taxonomy" id="1751427"/>
    <lineage>
        <taxon>Bacteria</taxon>
        <taxon>Pseudomonadati</taxon>
        <taxon>Bacteroidota</taxon>
        <taxon>Cytophagia</taxon>
        <taxon>Cytophagales</taxon>
    </lineage>
</organism>
<dbReference type="PANTHER" id="PTHR34219">
    <property type="entry name" value="IRON-REGULATED INNER MEMBRANE PROTEIN-RELATED"/>
    <property type="match status" value="1"/>
</dbReference>
<name>A0A9X0HND6_SOLP1</name>
<reference evidence="2 3" key="1">
    <citation type="submission" date="2015-11" db="EMBL/GenBank/DDBJ databases">
        <title>Solirubrum puertoriconensis gen. nov. an environmental bacteria isolated in Puerto Rico.</title>
        <authorList>
            <person name="Cuebas-Irizarry M.F."/>
            <person name="Montalvo-Rodriguez R."/>
        </authorList>
    </citation>
    <scope>NUCLEOTIDE SEQUENCE [LARGE SCALE GENOMIC DNA]</scope>
    <source>
        <strain evidence="2 3">MC1A</strain>
    </source>
</reference>
<evidence type="ECO:0000313" key="2">
    <source>
        <dbReference type="EMBL" id="KUG09164.1"/>
    </source>
</evidence>
<proteinExistence type="predicted"/>
<feature type="transmembrane region" description="Helical" evidence="1">
    <location>
        <begin position="493"/>
        <end position="514"/>
    </location>
</feature>
<dbReference type="Proteomes" id="UP000054223">
    <property type="component" value="Unassembled WGS sequence"/>
</dbReference>
<feature type="transmembrane region" description="Helical" evidence="1">
    <location>
        <begin position="391"/>
        <end position="413"/>
    </location>
</feature>
<keyword evidence="1" id="KW-1133">Transmembrane helix</keyword>
<evidence type="ECO:0000256" key="1">
    <source>
        <dbReference type="SAM" id="Phobius"/>
    </source>
</evidence>
<protein>
    <submittedName>
        <fullName evidence="2">Peptidase</fullName>
    </submittedName>
</protein>
<dbReference type="PANTHER" id="PTHR34219:SF4">
    <property type="entry name" value="PEPSY DOMAIN-CONTAINING PROTEIN"/>
    <property type="match status" value="1"/>
</dbReference>
<keyword evidence="3" id="KW-1185">Reference proteome</keyword>